<comment type="caution">
    <text evidence="1">The sequence shown here is derived from an EMBL/GenBank/DDBJ whole genome shotgun (WGS) entry which is preliminary data.</text>
</comment>
<dbReference type="AlphaFoldDB" id="R4XL34"/>
<sequence length="332" mass="38069">MLLRASTILQDDGISINIKKSLFLSIITIQQAVMASALRHSLMPGHSESMATKSLSILRNMQGINLDNAVFESWRFCFNLSLDMLANEPRALTRYLDNLLQSSPLSRNPLSTKFHKTLFSKNVDDVDVTWLLIVVESTSTIIQSPDTCQRIFNHCFEGLIHMQGSQNKELMELYQSVVLSFFTSKYELFSSRGSDFIAHVLRDSTSITDRQFQVIFTSLYRLSLASEPSKAIEDPLHILSDIKDEFRKSQDVAVQEKLLSTIVQMLPIMRPSFLLRNLKYADASIQQLDTSNRLREKFNDVCTTEMDSERAVITVKYMLSRNEEKYEERARL</sequence>
<gene>
    <name evidence="1" type="ORF">TAPDE_004390</name>
</gene>
<organism evidence="1 2">
    <name type="scientific">Taphrina deformans (strain PYCC 5710 / ATCC 11124 / CBS 356.35 / IMI 108563 / JCM 9778 / NBRC 8474)</name>
    <name type="common">Peach leaf curl fungus</name>
    <name type="synonym">Lalaria deformans</name>
    <dbReference type="NCBI Taxonomy" id="1097556"/>
    <lineage>
        <taxon>Eukaryota</taxon>
        <taxon>Fungi</taxon>
        <taxon>Dikarya</taxon>
        <taxon>Ascomycota</taxon>
        <taxon>Taphrinomycotina</taxon>
        <taxon>Taphrinomycetes</taxon>
        <taxon>Taphrinales</taxon>
        <taxon>Taphrinaceae</taxon>
        <taxon>Taphrina</taxon>
    </lineage>
</organism>
<dbReference type="Proteomes" id="UP000013776">
    <property type="component" value="Unassembled WGS sequence"/>
</dbReference>
<reference evidence="1 2" key="1">
    <citation type="journal article" date="2013" name="MBio">
        <title>Genome sequencing of the plant pathogen Taphrina deformans, the causal agent of peach leaf curl.</title>
        <authorList>
            <person name="Cisse O.H."/>
            <person name="Almeida J.M.G.C.F."/>
            <person name="Fonseca A."/>
            <person name="Kumar A.A."/>
            <person name="Salojaervi J."/>
            <person name="Overmyer K."/>
            <person name="Hauser P.M."/>
            <person name="Pagni M."/>
        </authorList>
    </citation>
    <scope>NUCLEOTIDE SEQUENCE [LARGE SCALE GENOMIC DNA]</scope>
    <source>
        <strain evidence="2">PYCC 5710 / ATCC 11124 / CBS 356.35 / IMI 108563 / JCM 9778 / NBRC 8474</strain>
    </source>
</reference>
<evidence type="ECO:0000313" key="2">
    <source>
        <dbReference type="Proteomes" id="UP000013776"/>
    </source>
</evidence>
<dbReference type="OrthoDB" id="2357318at2759"/>
<proteinExistence type="predicted"/>
<protein>
    <submittedName>
        <fullName evidence="1">Uncharacterized protein</fullName>
    </submittedName>
</protein>
<name>R4XL34_TAPDE</name>
<dbReference type="EMBL" id="CAHR02000195">
    <property type="protein sequence ID" value="CCG84024.1"/>
    <property type="molecule type" value="Genomic_DNA"/>
</dbReference>
<accession>R4XL34</accession>
<evidence type="ECO:0000313" key="1">
    <source>
        <dbReference type="EMBL" id="CCG84024.1"/>
    </source>
</evidence>
<dbReference type="VEuPathDB" id="FungiDB:TAPDE_004390"/>
<keyword evidence="2" id="KW-1185">Reference proteome</keyword>